<evidence type="ECO:0000313" key="1">
    <source>
        <dbReference type="EMBL" id="KAL0069662.1"/>
    </source>
</evidence>
<protein>
    <submittedName>
        <fullName evidence="1">Uncharacterized protein</fullName>
    </submittedName>
</protein>
<dbReference type="Proteomes" id="UP001437256">
    <property type="component" value="Unassembled WGS sequence"/>
</dbReference>
<dbReference type="Gene3D" id="3.10.580.10">
    <property type="entry name" value="CBS-domain"/>
    <property type="match status" value="1"/>
</dbReference>
<organism evidence="1 2">
    <name type="scientific">Marasmius tenuissimus</name>
    <dbReference type="NCBI Taxonomy" id="585030"/>
    <lineage>
        <taxon>Eukaryota</taxon>
        <taxon>Fungi</taxon>
        <taxon>Dikarya</taxon>
        <taxon>Basidiomycota</taxon>
        <taxon>Agaricomycotina</taxon>
        <taxon>Agaricomycetes</taxon>
        <taxon>Agaricomycetidae</taxon>
        <taxon>Agaricales</taxon>
        <taxon>Marasmiineae</taxon>
        <taxon>Marasmiaceae</taxon>
        <taxon>Marasmius</taxon>
    </lineage>
</organism>
<comment type="caution">
    <text evidence="1">The sequence shown here is derived from an EMBL/GenBank/DDBJ whole genome shotgun (WGS) entry which is preliminary data.</text>
</comment>
<dbReference type="PANTHER" id="PTHR42115:SF1">
    <property type="entry name" value="BETA-SYNTHASE (BETA-THIONASE), PUTATIVE (AFU_ORTHOLOGUE AFUA_3G08420)-RELATED"/>
    <property type="match status" value="1"/>
</dbReference>
<keyword evidence="2" id="KW-1185">Reference proteome</keyword>
<sequence length="62" mass="7106">MTKFKRSIGTNPYTLITPLTELKELEEFLKDNIFALVTDANRKFVLAVATSQDLENFVTRRG</sequence>
<reference evidence="1 2" key="1">
    <citation type="submission" date="2024-05" db="EMBL/GenBank/DDBJ databases">
        <title>A draft genome resource for the thread blight pathogen Marasmius tenuissimus strain MS-2.</title>
        <authorList>
            <person name="Yulfo-Soto G.E."/>
            <person name="Baruah I.K."/>
            <person name="Amoako-Attah I."/>
            <person name="Bukari Y."/>
            <person name="Meinhardt L.W."/>
            <person name="Bailey B.A."/>
            <person name="Cohen S.P."/>
        </authorList>
    </citation>
    <scope>NUCLEOTIDE SEQUENCE [LARGE SCALE GENOMIC DNA]</scope>
    <source>
        <strain evidence="1 2">MS-2</strain>
    </source>
</reference>
<dbReference type="PANTHER" id="PTHR42115">
    <property type="entry name" value="BETA-SYNTHASE (BETA-THIONASE), PUTATIVE (AFU_ORTHOLOGUE AFUA_3G08420)-RELATED"/>
    <property type="match status" value="1"/>
</dbReference>
<dbReference type="InterPro" id="IPR046342">
    <property type="entry name" value="CBS_dom_sf"/>
</dbReference>
<dbReference type="EMBL" id="JBBXMP010000011">
    <property type="protein sequence ID" value="KAL0069662.1"/>
    <property type="molecule type" value="Genomic_DNA"/>
</dbReference>
<evidence type="ECO:0000313" key="2">
    <source>
        <dbReference type="Proteomes" id="UP001437256"/>
    </source>
</evidence>
<name>A0ABR3A6Q4_9AGAR</name>
<proteinExistence type="predicted"/>
<accession>A0ABR3A6Q4</accession>
<gene>
    <name evidence="1" type="ORF">AAF712_003320</name>
</gene>